<reference evidence="2" key="1">
    <citation type="journal article" date="2015" name="Nature">
        <title>Complex archaea that bridge the gap between prokaryotes and eukaryotes.</title>
        <authorList>
            <person name="Spang A."/>
            <person name="Saw J.H."/>
            <person name="Jorgensen S.L."/>
            <person name="Zaremba-Niedzwiedzka K."/>
            <person name="Martijn J."/>
            <person name="Lind A.E."/>
            <person name="van Eijk R."/>
            <person name="Schleper C."/>
            <person name="Guy L."/>
            <person name="Ettema T.J."/>
        </authorList>
    </citation>
    <scope>NUCLEOTIDE SEQUENCE</scope>
</reference>
<evidence type="ECO:0000313" key="2">
    <source>
        <dbReference type="EMBL" id="KKN41084.1"/>
    </source>
</evidence>
<name>A0A0F9QEX8_9ZZZZ</name>
<evidence type="ECO:0000256" key="1">
    <source>
        <dbReference type="SAM" id="MobiDB-lite"/>
    </source>
</evidence>
<organism evidence="2">
    <name type="scientific">marine sediment metagenome</name>
    <dbReference type="NCBI Taxonomy" id="412755"/>
    <lineage>
        <taxon>unclassified sequences</taxon>
        <taxon>metagenomes</taxon>
        <taxon>ecological metagenomes</taxon>
    </lineage>
</organism>
<sequence length="254" mass="26496">MGDTAKQVIDAGKASVAELQAARPELVILDKRPNAEVQEAFSERVGKIDVAEETRTALRGLMGASEDTINDQLELAAYRLHNLEMSDEAREATAGILSATAKQFGAELPTIKATEASSPEGAKPEGAKPEDAKPDATVTPIDEARDKRLNLLEGKDAAAEAIAALSDVSPEYTAQIKSEVMAMLEAGTLQGREAVAEHITSQVKRDKVAKEALDASGTAAPTGLTPTTQGNEAPAQHAAAGQFFPGPKPTEGGS</sequence>
<comment type="caution">
    <text evidence="2">The sequence shown here is derived from an EMBL/GenBank/DDBJ whole genome shotgun (WGS) entry which is preliminary data.</text>
</comment>
<protein>
    <submittedName>
        <fullName evidence="2">Uncharacterized protein</fullName>
    </submittedName>
</protein>
<proteinExistence type="predicted"/>
<feature type="region of interest" description="Disordered" evidence="1">
    <location>
        <begin position="213"/>
        <end position="254"/>
    </location>
</feature>
<feature type="region of interest" description="Disordered" evidence="1">
    <location>
        <begin position="112"/>
        <end position="142"/>
    </location>
</feature>
<dbReference type="AlphaFoldDB" id="A0A0F9QEX8"/>
<gene>
    <name evidence="2" type="ORF">LCGC14_0726930</name>
</gene>
<accession>A0A0F9QEX8</accession>
<dbReference type="EMBL" id="LAZR01001669">
    <property type="protein sequence ID" value="KKN41084.1"/>
    <property type="molecule type" value="Genomic_DNA"/>
</dbReference>
<feature type="compositionally biased region" description="Low complexity" evidence="1">
    <location>
        <begin position="217"/>
        <end position="228"/>
    </location>
</feature>
<feature type="compositionally biased region" description="Basic and acidic residues" evidence="1">
    <location>
        <begin position="122"/>
        <end position="134"/>
    </location>
</feature>